<evidence type="ECO:0000313" key="2">
    <source>
        <dbReference type="Proteomes" id="UP001167796"/>
    </source>
</evidence>
<proteinExistence type="predicted"/>
<evidence type="ECO:0000313" key="1">
    <source>
        <dbReference type="EMBL" id="MDO7847626.1"/>
    </source>
</evidence>
<sequence length="66" mass="7597">MEETTITLYTSHKPDTTITYTTSLTIGKDGIGFLEDEYWNQSVTLSKEELEKLYQGLHQYFNSTGK</sequence>
<accession>A0ABT9AF65</accession>
<gene>
    <name evidence="1" type="ORF">Q5H92_14755</name>
</gene>
<dbReference type="Proteomes" id="UP001167796">
    <property type="component" value="Unassembled WGS sequence"/>
</dbReference>
<protein>
    <recommendedName>
        <fullName evidence="3">Phage protein</fullName>
    </recommendedName>
</protein>
<evidence type="ECO:0008006" key="3">
    <source>
        <dbReference type="Google" id="ProtNLM"/>
    </source>
</evidence>
<keyword evidence="2" id="KW-1185">Reference proteome</keyword>
<dbReference type="RefSeq" id="WP_305012303.1">
    <property type="nucleotide sequence ID" value="NZ_JAUQSX010000007.1"/>
</dbReference>
<comment type="caution">
    <text evidence="1">The sequence shown here is derived from an EMBL/GenBank/DDBJ whole genome shotgun (WGS) entry which is preliminary data.</text>
</comment>
<organism evidence="1 2">
    <name type="scientific">Hymenobacter mellowenesis</name>
    <dbReference type="NCBI Taxonomy" id="3063995"/>
    <lineage>
        <taxon>Bacteria</taxon>
        <taxon>Pseudomonadati</taxon>
        <taxon>Bacteroidota</taxon>
        <taxon>Cytophagia</taxon>
        <taxon>Cytophagales</taxon>
        <taxon>Hymenobacteraceae</taxon>
        <taxon>Hymenobacter</taxon>
    </lineage>
</organism>
<name>A0ABT9AF65_9BACT</name>
<dbReference type="EMBL" id="JAUQSX010000007">
    <property type="protein sequence ID" value="MDO7847626.1"/>
    <property type="molecule type" value="Genomic_DNA"/>
</dbReference>
<reference evidence="1" key="1">
    <citation type="submission" date="2023-07" db="EMBL/GenBank/DDBJ databases">
        <authorList>
            <person name="Kim M.K."/>
        </authorList>
    </citation>
    <scope>NUCLEOTIDE SEQUENCE</scope>
    <source>
        <strain evidence="1">M29</strain>
    </source>
</reference>